<evidence type="ECO:0000256" key="5">
    <source>
        <dbReference type="ARBA" id="ARBA00023204"/>
    </source>
</evidence>
<dbReference type="OrthoDB" id="5293449at2"/>
<evidence type="ECO:0000256" key="3">
    <source>
        <dbReference type="ARBA" id="ARBA00023125"/>
    </source>
</evidence>
<sequence>MIEFIDGKIAYLCNDYIAVQVSGMGYQVFVPHPFHWSDEEEVRIFIHHIVREDAQHLYGFATQEERDLFRLLLEVSGIGPKAGLAMIAGGSPRQLVQAIQIEDLKFLTRIPGIGKKTAQRLILDLKDKLAKQGWLDRFPEMVETTLQTVPSGSQGQMRLDVIDALVGLGYNEEEAERAANEALQSSGVENMSAEDWIKRALQQSIRTS</sequence>
<dbReference type="SMART" id="SM00278">
    <property type="entry name" value="HhH1"/>
    <property type="match status" value="2"/>
</dbReference>
<keyword evidence="2 6" id="KW-0227">DNA damage</keyword>
<evidence type="ECO:0000256" key="2">
    <source>
        <dbReference type="ARBA" id="ARBA00022763"/>
    </source>
</evidence>
<dbReference type="InterPro" id="IPR000085">
    <property type="entry name" value="RuvA"/>
</dbReference>
<keyword evidence="8" id="KW-0378">Hydrolase</keyword>
<dbReference type="Gene3D" id="1.10.8.10">
    <property type="entry name" value="DNA helicase RuvA subunit, C-terminal domain"/>
    <property type="match status" value="1"/>
</dbReference>
<dbReference type="Proteomes" id="UP000294937">
    <property type="component" value="Unassembled WGS sequence"/>
</dbReference>
<organism evidence="8 9">
    <name type="scientific">Hazenella coriacea</name>
    <dbReference type="NCBI Taxonomy" id="1179467"/>
    <lineage>
        <taxon>Bacteria</taxon>
        <taxon>Bacillati</taxon>
        <taxon>Bacillota</taxon>
        <taxon>Bacilli</taxon>
        <taxon>Bacillales</taxon>
        <taxon>Thermoactinomycetaceae</taxon>
        <taxon>Hazenella</taxon>
    </lineage>
</organism>
<keyword evidence="3 6" id="KW-0238">DNA-binding</keyword>
<comment type="caution">
    <text evidence="8">The sequence shown here is derived from an EMBL/GenBank/DDBJ whole genome shotgun (WGS) entry which is preliminary data.</text>
</comment>
<keyword evidence="9" id="KW-1185">Reference proteome</keyword>
<comment type="subcellular location">
    <subcellularLocation>
        <location evidence="6">Cytoplasm</location>
    </subcellularLocation>
</comment>
<evidence type="ECO:0000313" key="9">
    <source>
        <dbReference type="Proteomes" id="UP000294937"/>
    </source>
</evidence>
<dbReference type="GO" id="GO:0000400">
    <property type="term" value="F:four-way junction DNA binding"/>
    <property type="evidence" value="ECO:0007669"/>
    <property type="project" value="UniProtKB-UniRule"/>
</dbReference>
<feature type="domain" description="Helix-hairpin-helix DNA-binding motif class 1" evidence="7">
    <location>
        <begin position="105"/>
        <end position="124"/>
    </location>
</feature>
<dbReference type="GO" id="GO:0006281">
    <property type="term" value="P:DNA repair"/>
    <property type="evidence" value="ECO:0007669"/>
    <property type="project" value="UniProtKB-UniRule"/>
</dbReference>
<dbReference type="GO" id="GO:0005737">
    <property type="term" value="C:cytoplasm"/>
    <property type="evidence" value="ECO:0007669"/>
    <property type="project" value="UniProtKB-SubCell"/>
</dbReference>
<comment type="subunit">
    <text evidence="6">Homotetramer. Forms an RuvA(8)-RuvB(12)-Holliday junction (HJ) complex. HJ DNA is sandwiched between 2 RuvA tetramers; dsDNA enters through RuvA and exits via RuvB. An RuvB hexamer assembles on each DNA strand where it exits the tetramer. Each RuvB hexamer is contacted by two RuvA subunits (via domain III) on 2 adjacent RuvB subunits; this complex drives branch migration. In the full resolvosome a probable DNA-RuvA(4)-RuvB(12)-RuvC(2) complex forms which resolves the HJ.</text>
</comment>
<dbReference type="Pfam" id="PF01330">
    <property type="entry name" value="RuvA_N"/>
    <property type="match status" value="1"/>
</dbReference>
<name>A0A4R3LG45_9BACL</name>
<dbReference type="InterPro" id="IPR012340">
    <property type="entry name" value="NA-bd_OB-fold"/>
</dbReference>
<dbReference type="Gene3D" id="2.40.50.140">
    <property type="entry name" value="Nucleic acid-binding proteins"/>
    <property type="match status" value="1"/>
</dbReference>
<accession>A0A4R3LG45</accession>
<comment type="function">
    <text evidence="6">The RuvA-RuvB-RuvC complex processes Holliday junction (HJ) DNA during genetic recombination and DNA repair, while the RuvA-RuvB complex plays an important role in the rescue of blocked DNA replication forks via replication fork reversal (RFR). RuvA specifically binds to HJ cruciform DNA, conferring on it an open structure. The RuvB hexamer acts as an ATP-dependent pump, pulling dsDNA into and through the RuvAB complex. HJ branch migration allows RuvC to scan DNA until it finds its consensus sequence, where it cleaves and resolves the cruciform DNA.</text>
</comment>
<dbReference type="GO" id="GO:0009379">
    <property type="term" value="C:Holliday junction helicase complex"/>
    <property type="evidence" value="ECO:0007669"/>
    <property type="project" value="InterPro"/>
</dbReference>
<evidence type="ECO:0000313" key="8">
    <source>
        <dbReference type="EMBL" id="TCS96466.1"/>
    </source>
</evidence>
<dbReference type="InterPro" id="IPR003583">
    <property type="entry name" value="Hlx-hairpin-Hlx_DNA-bd_motif"/>
</dbReference>
<dbReference type="SUPFAM" id="SSF50249">
    <property type="entry name" value="Nucleic acid-binding proteins"/>
    <property type="match status" value="1"/>
</dbReference>
<dbReference type="InterPro" id="IPR010994">
    <property type="entry name" value="RuvA_2-like"/>
</dbReference>
<evidence type="ECO:0000256" key="6">
    <source>
        <dbReference type="HAMAP-Rule" id="MF_00031"/>
    </source>
</evidence>
<dbReference type="NCBIfam" id="TIGR00084">
    <property type="entry name" value="ruvA"/>
    <property type="match status" value="1"/>
</dbReference>
<keyword evidence="5 6" id="KW-0234">DNA repair</keyword>
<feature type="region of interest" description="Domain III" evidence="6">
    <location>
        <begin position="154"/>
        <end position="208"/>
    </location>
</feature>
<gene>
    <name evidence="6" type="primary">ruvA</name>
    <name evidence="8" type="ORF">EDD58_10199</name>
</gene>
<dbReference type="InterPro" id="IPR036267">
    <property type="entry name" value="RuvA_C_sf"/>
</dbReference>
<comment type="caution">
    <text evidence="6">Lacks conserved residue(s) required for the propagation of feature annotation.</text>
</comment>
<dbReference type="AlphaFoldDB" id="A0A4R3LG45"/>
<dbReference type="InterPro" id="IPR013849">
    <property type="entry name" value="DNA_helicase_Holl-junc_RuvA_I"/>
</dbReference>
<keyword evidence="8" id="KW-0067">ATP-binding</keyword>
<dbReference type="Pfam" id="PF14520">
    <property type="entry name" value="HHH_5"/>
    <property type="match status" value="1"/>
</dbReference>
<evidence type="ECO:0000256" key="4">
    <source>
        <dbReference type="ARBA" id="ARBA00023172"/>
    </source>
</evidence>
<keyword evidence="8" id="KW-0347">Helicase</keyword>
<dbReference type="Pfam" id="PF07499">
    <property type="entry name" value="RuvA_C"/>
    <property type="match status" value="1"/>
</dbReference>
<dbReference type="EMBL" id="SMAG01000001">
    <property type="protein sequence ID" value="TCS96466.1"/>
    <property type="molecule type" value="Genomic_DNA"/>
</dbReference>
<evidence type="ECO:0000256" key="1">
    <source>
        <dbReference type="ARBA" id="ARBA00022490"/>
    </source>
</evidence>
<dbReference type="GO" id="GO:0006310">
    <property type="term" value="P:DNA recombination"/>
    <property type="evidence" value="ECO:0007669"/>
    <property type="project" value="UniProtKB-UniRule"/>
</dbReference>
<comment type="similarity">
    <text evidence="6">Belongs to the RuvA family.</text>
</comment>
<dbReference type="HAMAP" id="MF_00031">
    <property type="entry name" value="DNA_HJ_migration_RuvA"/>
    <property type="match status" value="1"/>
</dbReference>
<dbReference type="InterPro" id="IPR011114">
    <property type="entry name" value="RuvA_C"/>
</dbReference>
<dbReference type="GO" id="GO:0009378">
    <property type="term" value="F:four-way junction helicase activity"/>
    <property type="evidence" value="ECO:0007669"/>
    <property type="project" value="InterPro"/>
</dbReference>
<dbReference type="GO" id="GO:0005524">
    <property type="term" value="F:ATP binding"/>
    <property type="evidence" value="ECO:0007669"/>
    <property type="project" value="InterPro"/>
</dbReference>
<reference evidence="8 9" key="1">
    <citation type="submission" date="2019-03" db="EMBL/GenBank/DDBJ databases">
        <title>Genomic Encyclopedia of Type Strains, Phase IV (KMG-IV): sequencing the most valuable type-strain genomes for metagenomic binning, comparative biology and taxonomic classification.</title>
        <authorList>
            <person name="Goeker M."/>
        </authorList>
    </citation>
    <scope>NUCLEOTIDE SEQUENCE [LARGE SCALE GENOMIC DNA]</scope>
    <source>
        <strain evidence="8 9">DSM 45707</strain>
    </source>
</reference>
<comment type="domain">
    <text evidence="6">Has three domains with a flexible linker between the domains II and III and assumes an 'L' shape. Domain III is highly mobile and contacts RuvB.</text>
</comment>
<protein>
    <recommendedName>
        <fullName evidence="6">Holliday junction branch migration complex subunit RuvA</fullName>
    </recommendedName>
</protein>
<dbReference type="GO" id="GO:0048476">
    <property type="term" value="C:Holliday junction resolvase complex"/>
    <property type="evidence" value="ECO:0007669"/>
    <property type="project" value="UniProtKB-UniRule"/>
</dbReference>
<dbReference type="SUPFAM" id="SSF47781">
    <property type="entry name" value="RuvA domain 2-like"/>
    <property type="match status" value="1"/>
</dbReference>
<dbReference type="SUPFAM" id="SSF46929">
    <property type="entry name" value="DNA helicase RuvA subunit, C-terminal domain"/>
    <property type="match status" value="1"/>
</dbReference>
<dbReference type="RefSeq" id="WP_131922882.1">
    <property type="nucleotide sequence ID" value="NZ_SMAG01000001.1"/>
</dbReference>
<evidence type="ECO:0000259" key="7">
    <source>
        <dbReference type="SMART" id="SM00278"/>
    </source>
</evidence>
<keyword evidence="1 6" id="KW-0963">Cytoplasm</keyword>
<dbReference type="Gene3D" id="1.10.150.20">
    <property type="entry name" value="5' to 3' exonuclease, C-terminal subdomain"/>
    <property type="match status" value="1"/>
</dbReference>
<proteinExistence type="inferred from homology"/>
<keyword evidence="8" id="KW-0547">Nucleotide-binding</keyword>
<keyword evidence="4 6" id="KW-0233">DNA recombination</keyword>
<feature type="domain" description="Helix-hairpin-helix DNA-binding motif class 1" evidence="7">
    <location>
        <begin position="70"/>
        <end position="89"/>
    </location>
</feature>